<feature type="compositionally biased region" description="Basic residues" evidence="1">
    <location>
        <begin position="179"/>
        <end position="188"/>
    </location>
</feature>
<dbReference type="AlphaFoldDB" id="H8X4S6"/>
<dbReference type="EMBL" id="HE681722">
    <property type="protein sequence ID" value="CCG23018.1"/>
    <property type="molecule type" value="Genomic_DNA"/>
</dbReference>
<proteinExistence type="predicted"/>
<dbReference type="OrthoDB" id="3998262at2759"/>
<sequence>MSLPDGEYDLDVSILTDTNFKSNKEENVAIKDGVISESKENSKSIPIQIYQEDLKPTSSGLSSRSNKQILSNGTSKGHGSDKSIQFYLTYTNKNERKLKLNRLVRTIGIDKVRTALEPSSELTKPEGIYKQDRQKRTYESVLEKDSSTSPHKRNPGPAVKRVGASSTMKWNPKTDPLRRSRVTTRRPQSRAQQQKATISESDFEISDKSGNSSPIKISSSIHADEKVVVSEQQTNSVIRGPVSTTDLKKSDESKNTPKEKQPDKAIQAEDLDDDFKDLEDQLQELLGEEEEGANTKNSDSINMGSDPSNGNRDDESSGSDADEGDYENVRFQNIQFENNTRPKKSKRFAFISNNQKPVSLRDFVGRGKTPKDAGSSSEEE</sequence>
<feature type="compositionally biased region" description="Polar residues" evidence="1">
    <location>
        <begin position="56"/>
        <end position="82"/>
    </location>
</feature>
<feature type="compositionally biased region" description="Low complexity" evidence="1">
    <location>
        <begin position="209"/>
        <end position="221"/>
    </location>
</feature>
<protein>
    <submittedName>
        <fullName evidence="2">Uncharacterized protein</fullName>
    </submittedName>
</protein>
<feature type="compositionally biased region" description="Polar residues" evidence="1">
    <location>
        <begin position="230"/>
        <end position="245"/>
    </location>
</feature>
<feature type="compositionally biased region" description="Acidic residues" evidence="1">
    <location>
        <begin position="316"/>
        <end position="326"/>
    </location>
</feature>
<feature type="region of interest" description="Disordered" evidence="1">
    <location>
        <begin position="119"/>
        <end position="380"/>
    </location>
</feature>
<gene>
    <name evidence="2" type="ORF">CORT_0D01700</name>
</gene>
<feature type="compositionally biased region" description="Polar residues" evidence="1">
    <location>
        <begin position="294"/>
        <end position="310"/>
    </location>
</feature>
<feature type="compositionally biased region" description="Polar residues" evidence="1">
    <location>
        <begin position="330"/>
        <end position="339"/>
    </location>
</feature>
<dbReference type="Proteomes" id="UP000005018">
    <property type="component" value="Chromosome 4"/>
</dbReference>
<dbReference type="KEGG" id="cot:CORT_0D01700"/>
<dbReference type="GeneID" id="14539981"/>
<keyword evidence="3" id="KW-1185">Reference proteome</keyword>
<feature type="compositionally biased region" description="Basic and acidic residues" evidence="1">
    <location>
        <begin position="246"/>
        <end position="267"/>
    </location>
</feature>
<name>H8X4S6_CANO9</name>
<dbReference type="RefSeq" id="XP_003869155.1">
    <property type="nucleotide sequence ID" value="XM_003869106.1"/>
</dbReference>
<feature type="region of interest" description="Disordered" evidence="1">
    <location>
        <begin position="53"/>
        <end position="82"/>
    </location>
</feature>
<feature type="compositionally biased region" description="Acidic residues" evidence="1">
    <location>
        <begin position="269"/>
        <end position="292"/>
    </location>
</feature>
<organism evidence="2 3">
    <name type="scientific">Candida orthopsilosis (strain 90-125)</name>
    <name type="common">Yeast</name>
    <dbReference type="NCBI Taxonomy" id="1136231"/>
    <lineage>
        <taxon>Eukaryota</taxon>
        <taxon>Fungi</taxon>
        <taxon>Dikarya</taxon>
        <taxon>Ascomycota</taxon>
        <taxon>Saccharomycotina</taxon>
        <taxon>Pichiomycetes</taxon>
        <taxon>Debaryomycetaceae</taxon>
        <taxon>Candida/Lodderomyces clade</taxon>
        <taxon>Candida</taxon>
    </lineage>
</organism>
<evidence type="ECO:0000313" key="3">
    <source>
        <dbReference type="Proteomes" id="UP000005018"/>
    </source>
</evidence>
<dbReference type="eggNOG" id="ENOG502SEGQ">
    <property type="taxonomic scope" value="Eukaryota"/>
</dbReference>
<evidence type="ECO:0000256" key="1">
    <source>
        <dbReference type="SAM" id="MobiDB-lite"/>
    </source>
</evidence>
<dbReference type="HOGENOM" id="CLU_645757_0_0_1"/>
<feature type="compositionally biased region" description="Basic and acidic residues" evidence="1">
    <location>
        <begin position="123"/>
        <end position="146"/>
    </location>
</feature>
<reference evidence="2 3" key="1">
    <citation type="journal article" date="2012" name="PLoS ONE">
        <title>Sequence and analysis of the genome of the pathogenic yeast Candida orthopsilosis.</title>
        <authorList>
            <person name="Riccombeni A."/>
            <person name="Vidanes G."/>
            <person name="Proux-Wera E."/>
            <person name="Wolfe K.H."/>
            <person name="Butler G."/>
        </authorList>
    </citation>
    <scope>NUCLEOTIDE SEQUENCE [LARGE SCALE GENOMIC DNA]</scope>
    <source>
        <strain evidence="2 3">Co 90-125</strain>
    </source>
</reference>
<evidence type="ECO:0000313" key="2">
    <source>
        <dbReference type="EMBL" id="CCG23018.1"/>
    </source>
</evidence>
<feature type="compositionally biased region" description="Polar residues" evidence="1">
    <location>
        <begin position="189"/>
        <end position="200"/>
    </location>
</feature>
<accession>H8X4S6</accession>